<protein>
    <submittedName>
        <fullName evidence="4">TetR family transcriptional regulator</fullName>
    </submittedName>
</protein>
<dbReference type="SUPFAM" id="SSF48498">
    <property type="entry name" value="Tetracyclin repressor-like, C-terminal domain"/>
    <property type="match status" value="1"/>
</dbReference>
<evidence type="ECO:0000256" key="1">
    <source>
        <dbReference type="ARBA" id="ARBA00023125"/>
    </source>
</evidence>
<keyword evidence="1 2" id="KW-0238">DNA-binding</keyword>
<dbReference type="PRINTS" id="PR00455">
    <property type="entry name" value="HTHTETR"/>
</dbReference>
<dbReference type="OrthoDB" id="4726108at2"/>
<dbReference type="Gene3D" id="1.10.357.10">
    <property type="entry name" value="Tetracycline Repressor, domain 2"/>
    <property type="match status" value="1"/>
</dbReference>
<proteinExistence type="predicted"/>
<dbReference type="STRING" id="141349.BN1232_04091"/>
<dbReference type="PROSITE" id="PS50977">
    <property type="entry name" value="HTH_TETR_2"/>
    <property type="match status" value="1"/>
</dbReference>
<organism evidence="4 5">
    <name type="scientific">Mycobacterium lentiflavum</name>
    <dbReference type="NCBI Taxonomy" id="141349"/>
    <lineage>
        <taxon>Bacteria</taxon>
        <taxon>Bacillati</taxon>
        <taxon>Actinomycetota</taxon>
        <taxon>Actinomycetes</taxon>
        <taxon>Mycobacteriales</taxon>
        <taxon>Mycobacteriaceae</taxon>
        <taxon>Mycobacterium</taxon>
        <taxon>Mycobacterium simiae complex</taxon>
    </lineage>
</organism>
<dbReference type="Proteomes" id="UP000199251">
    <property type="component" value="Unassembled WGS sequence"/>
</dbReference>
<evidence type="ECO:0000313" key="4">
    <source>
        <dbReference type="EMBL" id="CQD18026.1"/>
    </source>
</evidence>
<dbReference type="PANTHER" id="PTHR30055:SF226">
    <property type="entry name" value="HTH-TYPE TRANSCRIPTIONAL REGULATOR PKSA"/>
    <property type="match status" value="1"/>
</dbReference>
<dbReference type="Pfam" id="PF00440">
    <property type="entry name" value="TetR_N"/>
    <property type="match status" value="1"/>
</dbReference>
<dbReference type="PANTHER" id="PTHR30055">
    <property type="entry name" value="HTH-TYPE TRANSCRIPTIONAL REGULATOR RUTR"/>
    <property type="match status" value="1"/>
</dbReference>
<dbReference type="SUPFAM" id="SSF46689">
    <property type="entry name" value="Homeodomain-like"/>
    <property type="match status" value="1"/>
</dbReference>
<dbReference type="InterPro" id="IPR001647">
    <property type="entry name" value="HTH_TetR"/>
</dbReference>
<dbReference type="InterPro" id="IPR036271">
    <property type="entry name" value="Tet_transcr_reg_TetR-rel_C_sf"/>
</dbReference>
<sequence>MSSLPDCLTGHYCEPVSTTERTRSGAHGRGRTLILHAAREVFAAKGFRGSSTRDIAKRAQLTEVMIFRHFGSKANLFQEAVITPFTEFMDNYISDYRSREHGKLSAQQEGIVLYTGLFDVLHDERELLFALMSAHQYDELSPEACAQIDAAFDRLLALFEEVVATEAAERHFSDFDLRPTVRAMFAMVLSTALHGDWMGLGKKVSYKRMIDAMTQLTVRGLQVPEDQVRKRNS</sequence>
<evidence type="ECO:0000313" key="5">
    <source>
        <dbReference type="Proteomes" id="UP000199251"/>
    </source>
</evidence>
<dbReference type="AlphaFoldDB" id="A0A0E4GZS0"/>
<gene>
    <name evidence="4" type="ORF">BN1232_04091</name>
</gene>
<accession>A0A0E4GZS0</accession>
<dbReference type="InterPro" id="IPR009057">
    <property type="entry name" value="Homeodomain-like_sf"/>
</dbReference>
<feature type="domain" description="HTH tetR-type" evidence="3">
    <location>
        <begin position="28"/>
        <end position="88"/>
    </location>
</feature>
<evidence type="ECO:0000256" key="2">
    <source>
        <dbReference type="PROSITE-ProRule" id="PRU00335"/>
    </source>
</evidence>
<dbReference type="InterPro" id="IPR050109">
    <property type="entry name" value="HTH-type_TetR-like_transc_reg"/>
</dbReference>
<dbReference type="Gene3D" id="1.10.10.60">
    <property type="entry name" value="Homeodomain-like"/>
    <property type="match status" value="1"/>
</dbReference>
<dbReference type="GO" id="GO:0000976">
    <property type="term" value="F:transcription cis-regulatory region binding"/>
    <property type="evidence" value="ECO:0007669"/>
    <property type="project" value="TreeGrafter"/>
</dbReference>
<dbReference type="EMBL" id="CTEE01000001">
    <property type="protein sequence ID" value="CQD18026.1"/>
    <property type="molecule type" value="Genomic_DNA"/>
</dbReference>
<feature type="DNA-binding region" description="H-T-H motif" evidence="2">
    <location>
        <begin position="51"/>
        <end position="70"/>
    </location>
</feature>
<evidence type="ECO:0000259" key="3">
    <source>
        <dbReference type="PROSITE" id="PS50977"/>
    </source>
</evidence>
<reference evidence="4 5" key="1">
    <citation type="submission" date="2015-03" db="EMBL/GenBank/DDBJ databases">
        <authorList>
            <person name="Urmite Genomes"/>
        </authorList>
    </citation>
    <scope>NUCLEOTIDE SEQUENCE [LARGE SCALE GENOMIC DNA]</scope>
    <source>
        <strain evidence="4 5">CSUR P1491</strain>
    </source>
</reference>
<name>A0A0E4GZS0_MYCLN</name>
<dbReference type="GO" id="GO:0003700">
    <property type="term" value="F:DNA-binding transcription factor activity"/>
    <property type="evidence" value="ECO:0007669"/>
    <property type="project" value="TreeGrafter"/>
</dbReference>